<comment type="caution">
    <text evidence="2">The sequence shown here is derived from an EMBL/GenBank/DDBJ whole genome shotgun (WGS) entry which is preliminary data.</text>
</comment>
<keyword evidence="1" id="KW-0472">Membrane</keyword>
<name>A0AAD3D2P3_9STRA</name>
<organism evidence="2 3">
    <name type="scientific">Chaetoceros tenuissimus</name>
    <dbReference type="NCBI Taxonomy" id="426638"/>
    <lineage>
        <taxon>Eukaryota</taxon>
        <taxon>Sar</taxon>
        <taxon>Stramenopiles</taxon>
        <taxon>Ochrophyta</taxon>
        <taxon>Bacillariophyta</taxon>
        <taxon>Coscinodiscophyceae</taxon>
        <taxon>Chaetocerotophycidae</taxon>
        <taxon>Chaetocerotales</taxon>
        <taxon>Chaetocerotaceae</taxon>
        <taxon>Chaetoceros</taxon>
    </lineage>
</organism>
<dbReference type="AlphaFoldDB" id="A0AAD3D2P3"/>
<sequence length="464" mass="50991">MRSSRRAIESDRPMCNGYVCMYDCDFSLPIPSFSTHQHLMEYKYEVYASIDSSTDLTDAISEVESKILSITSSQMGLKTCNVKTAAAQFTFSSGYNWIYKDFPQDNFNSVITSMSSAPSDNVDKELTECKGRVNSKPVKTTCIPISGLMKVGYFGIPTAESDVEHSLLNLIERGAREDWFTTDRIQKVVYTGTTGKDYISDVPLNVNSNNEAKAEIAETDNMIQNENNPLLSGAGIGIIVAAICAIVLGTIFLAKKVFGKNGNEKYISTPSPNQGKKFGLRAYDSECIRANFDDDCLRIETPKHGVHVDPFESPPLAVPPSTYLEAQLNDHVKYTDLSRVTEGSRESGSSNMSSLLHSIESSVHSDSLHILSNSVYTNGSRLVEDEIDEDEEYEEEVTTDDVNMTVYEEGDSTLETIEAGVGNILQAKSSECEEDITNDDLYGDAIVTSDDAASQKDESDASTN</sequence>
<dbReference type="EMBL" id="BLLK01000051">
    <property type="protein sequence ID" value="GFH55686.1"/>
    <property type="molecule type" value="Genomic_DNA"/>
</dbReference>
<evidence type="ECO:0000313" key="3">
    <source>
        <dbReference type="Proteomes" id="UP001054902"/>
    </source>
</evidence>
<dbReference type="Proteomes" id="UP001054902">
    <property type="component" value="Unassembled WGS sequence"/>
</dbReference>
<feature type="transmembrane region" description="Helical" evidence="1">
    <location>
        <begin position="230"/>
        <end position="254"/>
    </location>
</feature>
<gene>
    <name evidence="2" type="ORF">CTEN210_12162</name>
</gene>
<evidence type="ECO:0000256" key="1">
    <source>
        <dbReference type="SAM" id="Phobius"/>
    </source>
</evidence>
<protein>
    <submittedName>
        <fullName evidence="2">Uncharacterized protein</fullName>
    </submittedName>
</protein>
<keyword evidence="1" id="KW-0812">Transmembrane</keyword>
<reference evidence="2 3" key="1">
    <citation type="journal article" date="2021" name="Sci. Rep.">
        <title>The genome of the diatom Chaetoceros tenuissimus carries an ancient integrated fragment of an extant virus.</title>
        <authorList>
            <person name="Hongo Y."/>
            <person name="Kimura K."/>
            <person name="Takaki Y."/>
            <person name="Yoshida Y."/>
            <person name="Baba S."/>
            <person name="Kobayashi G."/>
            <person name="Nagasaki K."/>
            <person name="Hano T."/>
            <person name="Tomaru Y."/>
        </authorList>
    </citation>
    <scope>NUCLEOTIDE SEQUENCE [LARGE SCALE GENOMIC DNA]</scope>
    <source>
        <strain evidence="2 3">NIES-3715</strain>
    </source>
</reference>
<proteinExistence type="predicted"/>
<accession>A0AAD3D2P3</accession>
<keyword evidence="1" id="KW-1133">Transmembrane helix</keyword>
<evidence type="ECO:0000313" key="2">
    <source>
        <dbReference type="EMBL" id="GFH55686.1"/>
    </source>
</evidence>
<keyword evidence="3" id="KW-1185">Reference proteome</keyword>